<accession>A0A5J4NY28</accession>
<dbReference type="EMBL" id="QNGE01000421">
    <property type="protein sequence ID" value="KAA3680516.1"/>
    <property type="molecule type" value="Genomic_DNA"/>
</dbReference>
<feature type="region of interest" description="Disordered" evidence="1">
    <location>
        <begin position="161"/>
        <end position="196"/>
    </location>
</feature>
<comment type="caution">
    <text evidence="2">The sequence shown here is derived from an EMBL/GenBank/DDBJ whole genome shotgun (WGS) entry which is preliminary data.</text>
</comment>
<gene>
    <name evidence="2" type="ORF">DEA37_0012000</name>
</gene>
<name>A0A5J4NY28_9TREM</name>
<proteinExistence type="predicted"/>
<protein>
    <submittedName>
        <fullName evidence="2">Uncharacterized protein</fullName>
    </submittedName>
</protein>
<dbReference type="InterPro" id="IPR036397">
    <property type="entry name" value="RNaseH_sf"/>
</dbReference>
<dbReference type="AlphaFoldDB" id="A0A5J4NY28"/>
<evidence type="ECO:0000313" key="3">
    <source>
        <dbReference type="Proteomes" id="UP000324629"/>
    </source>
</evidence>
<dbReference type="SUPFAM" id="SSF53098">
    <property type="entry name" value="Ribonuclease H-like"/>
    <property type="match status" value="1"/>
</dbReference>
<keyword evidence="3" id="KW-1185">Reference proteome</keyword>
<dbReference type="Gene3D" id="3.30.420.10">
    <property type="entry name" value="Ribonuclease H-like superfamily/Ribonuclease H"/>
    <property type="match status" value="1"/>
</dbReference>
<dbReference type="InterPro" id="IPR012337">
    <property type="entry name" value="RNaseH-like_sf"/>
</dbReference>
<organism evidence="2 3">
    <name type="scientific">Paragonimus westermani</name>
    <dbReference type="NCBI Taxonomy" id="34504"/>
    <lineage>
        <taxon>Eukaryota</taxon>
        <taxon>Metazoa</taxon>
        <taxon>Spiralia</taxon>
        <taxon>Lophotrochozoa</taxon>
        <taxon>Platyhelminthes</taxon>
        <taxon>Trematoda</taxon>
        <taxon>Digenea</taxon>
        <taxon>Plagiorchiida</taxon>
        <taxon>Troglotremata</taxon>
        <taxon>Troglotrematidae</taxon>
        <taxon>Paragonimus</taxon>
    </lineage>
</organism>
<evidence type="ECO:0000256" key="1">
    <source>
        <dbReference type="SAM" id="MobiDB-lite"/>
    </source>
</evidence>
<sequence>MSVGVLAIPETLRRTHVMRLKQVEYDAYQIRQLQQAEVSSFIAILQRNFDNGTEFQPALFRDFNRLLGIHQIQLTAYHLATNGLLKRPLRQVKANSKTKQDLRRLASNSLLVMLGIDLTITGDIDDMTAGTPLWPPYDGSFRVFDRKDKYFVLDKTGTHHSIHEHAGRPHPRNGLRKVNNESPKPVVIEQEAASDW</sequence>
<dbReference type="Proteomes" id="UP000324629">
    <property type="component" value="Unassembled WGS sequence"/>
</dbReference>
<dbReference type="GO" id="GO:0003676">
    <property type="term" value="F:nucleic acid binding"/>
    <property type="evidence" value="ECO:0007669"/>
    <property type="project" value="InterPro"/>
</dbReference>
<reference evidence="2 3" key="1">
    <citation type="journal article" date="2019" name="Gigascience">
        <title>Whole-genome sequence of the oriental lung fluke Paragonimus westermani.</title>
        <authorList>
            <person name="Oey H."/>
            <person name="Zakrzewski M."/>
            <person name="Narain K."/>
            <person name="Devi K.R."/>
            <person name="Agatsuma T."/>
            <person name="Nawaratna S."/>
            <person name="Gobert G.N."/>
            <person name="Jones M.K."/>
            <person name="Ragan M.A."/>
            <person name="McManus D.P."/>
            <person name="Krause L."/>
        </authorList>
    </citation>
    <scope>NUCLEOTIDE SEQUENCE [LARGE SCALE GENOMIC DNA]</scope>
    <source>
        <strain evidence="2 3">IND2009</strain>
    </source>
</reference>
<evidence type="ECO:0000313" key="2">
    <source>
        <dbReference type="EMBL" id="KAA3680516.1"/>
    </source>
</evidence>